<dbReference type="InterPro" id="IPR036291">
    <property type="entry name" value="NAD(P)-bd_dom_sf"/>
</dbReference>
<dbReference type="Pfam" id="PF22725">
    <property type="entry name" value="GFO_IDH_MocA_C3"/>
    <property type="match status" value="1"/>
</dbReference>
<dbReference type="AlphaFoldDB" id="A0AAQ0D729"/>
<dbReference type="Proteomes" id="UP000675994">
    <property type="component" value="Chromosome"/>
</dbReference>
<sequence>MTTIKIGQVGLGRLGKVHAQNVVNHIPNAELWAVASIVQEELDFARNVLGVRHCYDSYTDMINNDELDAVIIVSPSGFHTVQITQALEKGLHVFSEKPIGLEMRSIESVVQKIEEKQNLVFQLGFMRRFDASYQYAKELIEKGELGDLTSIRCYGIDPNSGLESFISFASNAASGGIFLDMSIHDIDLIRWFSNSEFKSVYALGNNIAAPKLSEYSELETGACLAELENEVIVYLLAGRNAMHGYHVETELIGTKGMLRIGNAPEKNLVTLYDSNGVVRPTSHHFPERFREAFINEIQTFVDAIIGNKNSVVTGLDGLKSTEVAIAMQKSFDDKKVIYL</sequence>
<name>A0AAQ0D729_9STAP</name>
<dbReference type="Pfam" id="PF01408">
    <property type="entry name" value="GFO_IDH_MocA"/>
    <property type="match status" value="1"/>
</dbReference>
<feature type="domain" description="GFO/IDH/MocA-like oxidoreductase" evidence="4">
    <location>
        <begin position="133"/>
        <end position="259"/>
    </location>
</feature>
<reference evidence="5" key="1">
    <citation type="journal article" date="2021" name="Front. Microbiol.">
        <title>Presence and Characterization of a Novel cfr-Carrying Tn558 Transposon Derivative in Staphylococcus delphini Isolated From Retail Food.</title>
        <authorList>
            <person name="Zhang F."/>
            <person name="Wu S."/>
            <person name="Huang J."/>
            <person name="Yang R."/>
            <person name="Zhang J."/>
            <person name="Lei T."/>
            <person name="Dai J."/>
            <person name="Ding Y."/>
            <person name="Xue L."/>
            <person name="Wang J."/>
            <person name="Chen M."/>
            <person name="Wu Q."/>
        </authorList>
    </citation>
    <scope>NUCLEOTIDE SEQUENCE</scope>
    <source>
        <strain evidence="5">2794-1</strain>
    </source>
</reference>
<evidence type="ECO:0000256" key="2">
    <source>
        <dbReference type="ARBA" id="ARBA00023002"/>
    </source>
</evidence>
<dbReference type="PANTHER" id="PTHR42840:SF3">
    <property type="entry name" value="BINDING ROSSMANN FOLD OXIDOREDUCTASE, PUTATIVE (AFU_ORTHOLOGUE AFUA_2G10240)-RELATED"/>
    <property type="match status" value="1"/>
</dbReference>
<dbReference type="Gene3D" id="3.30.360.10">
    <property type="entry name" value="Dihydrodipicolinate Reductase, domain 2"/>
    <property type="match status" value="1"/>
</dbReference>
<dbReference type="InterPro" id="IPR055170">
    <property type="entry name" value="GFO_IDH_MocA-like_dom"/>
</dbReference>
<dbReference type="GO" id="GO:0006740">
    <property type="term" value="P:NADPH regeneration"/>
    <property type="evidence" value="ECO:0007669"/>
    <property type="project" value="TreeGrafter"/>
</dbReference>
<organism evidence="5 6">
    <name type="scientific">Staphylococcus delphini</name>
    <dbReference type="NCBI Taxonomy" id="53344"/>
    <lineage>
        <taxon>Bacteria</taxon>
        <taxon>Bacillati</taxon>
        <taxon>Bacillota</taxon>
        <taxon>Bacilli</taxon>
        <taxon>Bacillales</taxon>
        <taxon>Staphylococcaceae</taxon>
        <taxon>Staphylococcus</taxon>
        <taxon>Staphylococcus intermedius group</taxon>
    </lineage>
</organism>
<dbReference type="SUPFAM" id="SSF51735">
    <property type="entry name" value="NAD(P)-binding Rossmann-fold domains"/>
    <property type="match status" value="1"/>
</dbReference>
<evidence type="ECO:0000313" key="5">
    <source>
        <dbReference type="EMBL" id="QUM69642.1"/>
    </source>
</evidence>
<evidence type="ECO:0000259" key="4">
    <source>
        <dbReference type="Pfam" id="PF22725"/>
    </source>
</evidence>
<feature type="domain" description="Gfo/Idh/MocA-like oxidoreductase N-terminal" evidence="3">
    <location>
        <begin position="4"/>
        <end position="121"/>
    </location>
</feature>
<keyword evidence="2" id="KW-0560">Oxidoreductase</keyword>
<protein>
    <submittedName>
        <fullName evidence="5">Gfo/Idh/MocA family oxidoreductase</fullName>
    </submittedName>
</protein>
<dbReference type="EMBL" id="CP063367">
    <property type="protein sequence ID" value="QUM69642.1"/>
    <property type="molecule type" value="Genomic_DNA"/>
</dbReference>
<dbReference type="SUPFAM" id="SSF55347">
    <property type="entry name" value="Glyceraldehyde-3-phosphate dehydrogenase-like, C-terminal domain"/>
    <property type="match status" value="1"/>
</dbReference>
<proteinExistence type="inferred from homology"/>
<gene>
    <name evidence="5" type="ORF">IPU22_01445</name>
</gene>
<accession>A0AAQ0D729</accession>
<dbReference type="Gene3D" id="3.40.50.720">
    <property type="entry name" value="NAD(P)-binding Rossmann-like Domain"/>
    <property type="match status" value="1"/>
</dbReference>
<dbReference type="InterPro" id="IPR000683">
    <property type="entry name" value="Gfo/Idh/MocA-like_OxRdtase_N"/>
</dbReference>
<dbReference type="PANTHER" id="PTHR42840">
    <property type="entry name" value="NAD(P)-BINDING ROSSMANN-FOLD SUPERFAMILY PROTEIN-RELATED"/>
    <property type="match status" value="1"/>
</dbReference>
<dbReference type="GO" id="GO:0000166">
    <property type="term" value="F:nucleotide binding"/>
    <property type="evidence" value="ECO:0007669"/>
    <property type="project" value="InterPro"/>
</dbReference>
<evidence type="ECO:0000256" key="1">
    <source>
        <dbReference type="ARBA" id="ARBA00010928"/>
    </source>
</evidence>
<dbReference type="RefSeq" id="WP_212575044.1">
    <property type="nucleotide sequence ID" value="NZ_CP063367.1"/>
</dbReference>
<comment type="similarity">
    <text evidence="1">Belongs to the Gfo/Idh/MocA family.</text>
</comment>
<evidence type="ECO:0000259" key="3">
    <source>
        <dbReference type="Pfam" id="PF01408"/>
    </source>
</evidence>
<dbReference type="GO" id="GO:0016491">
    <property type="term" value="F:oxidoreductase activity"/>
    <property type="evidence" value="ECO:0007669"/>
    <property type="project" value="UniProtKB-KW"/>
</dbReference>
<dbReference type="GO" id="GO:0005737">
    <property type="term" value="C:cytoplasm"/>
    <property type="evidence" value="ECO:0007669"/>
    <property type="project" value="TreeGrafter"/>
</dbReference>
<evidence type="ECO:0000313" key="6">
    <source>
        <dbReference type="Proteomes" id="UP000675994"/>
    </source>
</evidence>